<dbReference type="PANTHER" id="PTHR31099">
    <property type="entry name" value="OS06G0165300 PROTEIN"/>
    <property type="match status" value="1"/>
</dbReference>
<accession>A0A9K3E5D0</accession>
<reference evidence="2" key="1">
    <citation type="journal article" date="2017" name="Nature">
        <title>The sunflower genome provides insights into oil metabolism, flowering and Asterid evolution.</title>
        <authorList>
            <person name="Badouin H."/>
            <person name="Gouzy J."/>
            <person name="Grassa C.J."/>
            <person name="Murat F."/>
            <person name="Staton S.E."/>
            <person name="Cottret L."/>
            <person name="Lelandais-Briere C."/>
            <person name="Owens G.L."/>
            <person name="Carrere S."/>
            <person name="Mayjonade B."/>
            <person name="Legrand L."/>
            <person name="Gill N."/>
            <person name="Kane N.C."/>
            <person name="Bowers J.E."/>
            <person name="Hubner S."/>
            <person name="Bellec A."/>
            <person name="Berard A."/>
            <person name="Berges H."/>
            <person name="Blanchet N."/>
            <person name="Boniface M.C."/>
            <person name="Brunel D."/>
            <person name="Catrice O."/>
            <person name="Chaidir N."/>
            <person name="Claudel C."/>
            <person name="Donnadieu C."/>
            <person name="Faraut T."/>
            <person name="Fievet G."/>
            <person name="Helmstetter N."/>
            <person name="King M."/>
            <person name="Knapp S.J."/>
            <person name="Lai Z."/>
            <person name="Le Paslier M.C."/>
            <person name="Lippi Y."/>
            <person name="Lorenzon L."/>
            <person name="Mandel J.R."/>
            <person name="Marage G."/>
            <person name="Marchand G."/>
            <person name="Marquand E."/>
            <person name="Bret-Mestries E."/>
            <person name="Morien E."/>
            <person name="Nambeesan S."/>
            <person name="Nguyen T."/>
            <person name="Pegot-Espagnet P."/>
            <person name="Pouilly N."/>
            <person name="Raftis F."/>
            <person name="Sallet E."/>
            <person name="Schiex T."/>
            <person name="Thomas J."/>
            <person name="Vandecasteele C."/>
            <person name="Vares D."/>
            <person name="Vear F."/>
            <person name="Vautrin S."/>
            <person name="Crespi M."/>
            <person name="Mangin B."/>
            <person name="Burke J.M."/>
            <person name="Salse J."/>
            <person name="Munos S."/>
            <person name="Vincourt P."/>
            <person name="Rieseberg L.H."/>
            <person name="Langlade N.B."/>
        </authorList>
    </citation>
    <scope>NUCLEOTIDE SEQUENCE</scope>
    <source>
        <tissue evidence="2">Leaves</tissue>
    </source>
</reference>
<dbReference type="Gramene" id="mRNA:HanXRQr2_Chr15g0714401">
    <property type="protein sequence ID" value="CDS:HanXRQr2_Chr15g0714401.1"/>
    <property type="gene ID" value="HanXRQr2_Chr15g0714401"/>
</dbReference>
<sequence length="202" mass="23070">MTRKGRSSIRSIITQDELDSFVASYRISSEFAPRLPGPNDPATCSPERIVIYTLSFSFCGIRHPLSPFKMALLKNHGIQFSQLHPLAFLRIIHFELSCASFAGEPSVPLFRRFYRLQSDGDWFTFEKRIDSISLPCYSFMPTSTYPKEWKNRFIFVSPSMISKSLPLRDPAAVIEDGVPPFQRLRICYGGRCTSTLRVPSIF</sequence>
<evidence type="ECO:0000259" key="1">
    <source>
        <dbReference type="Pfam" id="PF04195"/>
    </source>
</evidence>
<dbReference type="InterPro" id="IPR007321">
    <property type="entry name" value="Transposase_28"/>
</dbReference>
<evidence type="ECO:0000313" key="3">
    <source>
        <dbReference type="Proteomes" id="UP000215914"/>
    </source>
</evidence>
<reference evidence="2" key="2">
    <citation type="submission" date="2020-06" db="EMBL/GenBank/DDBJ databases">
        <title>Helianthus annuus Genome sequencing and assembly Release 2.</title>
        <authorList>
            <person name="Gouzy J."/>
            <person name="Langlade N."/>
            <person name="Munos S."/>
        </authorList>
    </citation>
    <scope>NUCLEOTIDE SEQUENCE</scope>
    <source>
        <tissue evidence="2">Leaves</tissue>
    </source>
</reference>
<keyword evidence="3" id="KW-1185">Reference proteome</keyword>
<protein>
    <recommendedName>
        <fullName evidence="1">Transposase (putative) gypsy type domain-containing protein</fullName>
    </recommendedName>
</protein>
<proteinExistence type="predicted"/>
<dbReference type="PANTHER" id="PTHR31099:SF41">
    <property type="entry name" value="TRANSPOSASE (PUTATIVE), GYPSY TYPE-RELATED"/>
    <property type="match status" value="1"/>
</dbReference>
<dbReference type="Proteomes" id="UP000215914">
    <property type="component" value="Unassembled WGS sequence"/>
</dbReference>
<gene>
    <name evidence="2" type="ORF">HanXRQr2_Chr15g0714401</name>
</gene>
<dbReference type="EMBL" id="MNCJ02000330">
    <property type="protein sequence ID" value="KAF5766354.1"/>
    <property type="molecule type" value="Genomic_DNA"/>
</dbReference>
<comment type="caution">
    <text evidence="2">The sequence shown here is derived from an EMBL/GenBank/DDBJ whole genome shotgun (WGS) entry which is preliminary data.</text>
</comment>
<dbReference type="Pfam" id="PF04195">
    <property type="entry name" value="Transposase_28"/>
    <property type="match status" value="1"/>
</dbReference>
<feature type="domain" description="Transposase (putative) gypsy type" evidence="1">
    <location>
        <begin position="53"/>
        <end position="117"/>
    </location>
</feature>
<dbReference type="AlphaFoldDB" id="A0A9K3E5D0"/>
<name>A0A9K3E5D0_HELAN</name>
<evidence type="ECO:0000313" key="2">
    <source>
        <dbReference type="EMBL" id="KAF5766354.1"/>
    </source>
</evidence>
<organism evidence="2 3">
    <name type="scientific">Helianthus annuus</name>
    <name type="common">Common sunflower</name>
    <dbReference type="NCBI Taxonomy" id="4232"/>
    <lineage>
        <taxon>Eukaryota</taxon>
        <taxon>Viridiplantae</taxon>
        <taxon>Streptophyta</taxon>
        <taxon>Embryophyta</taxon>
        <taxon>Tracheophyta</taxon>
        <taxon>Spermatophyta</taxon>
        <taxon>Magnoliopsida</taxon>
        <taxon>eudicotyledons</taxon>
        <taxon>Gunneridae</taxon>
        <taxon>Pentapetalae</taxon>
        <taxon>asterids</taxon>
        <taxon>campanulids</taxon>
        <taxon>Asterales</taxon>
        <taxon>Asteraceae</taxon>
        <taxon>Asteroideae</taxon>
        <taxon>Heliantheae alliance</taxon>
        <taxon>Heliantheae</taxon>
        <taxon>Helianthus</taxon>
    </lineage>
</organism>